<gene>
    <name evidence="2" type="ORF">BDQ94DRAFT_68451</name>
</gene>
<dbReference type="GeneID" id="38144668"/>
<evidence type="ECO:0000256" key="1">
    <source>
        <dbReference type="SAM" id="Phobius"/>
    </source>
</evidence>
<evidence type="ECO:0000313" key="3">
    <source>
        <dbReference type="Proteomes" id="UP000253729"/>
    </source>
</evidence>
<feature type="transmembrane region" description="Helical" evidence="1">
    <location>
        <begin position="20"/>
        <end position="40"/>
    </location>
</feature>
<dbReference type="Proteomes" id="UP000253729">
    <property type="component" value="Unassembled WGS sequence"/>
</dbReference>
<keyword evidence="1" id="KW-0472">Membrane</keyword>
<organism evidence="2 3">
    <name type="scientific">Aspergillus welwitschiae</name>
    <dbReference type="NCBI Taxonomy" id="1341132"/>
    <lineage>
        <taxon>Eukaryota</taxon>
        <taxon>Fungi</taxon>
        <taxon>Dikarya</taxon>
        <taxon>Ascomycota</taxon>
        <taxon>Pezizomycotina</taxon>
        <taxon>Eurotiomycetes</taxon>
        <taxon>Eurotiomycetidae</taxon>
        <taxon>Eurotiales</taxon>
        <taxon>Aspergillaceae</taxon>
        <taxon>Aspergillus</taxon>
        <taxon>Aspergillus subgen. Circumdati</taxon>
    </lineage>
</organism>
<sequence length="85" mass="9783">MGTTTGDNSGTLGNNVRGLSLELIAIGQIRVLLWIVIDRVSFPGRKRVMESHGISTIRRKWLFFFFSLLLWRCRCSVWLEQLLVC</sequence>
<accession>A0A3F3PUW7</accession>
<keyword evidence="1" id="KW-0812">Transmembrane</keyword>
<keyword evidence="1" id="KW-1133">Transmembrane helix</keyword>
<proteinExistence type="predicted"/>
<dbReference type="RefSeq" id="XP_026623554.1">
    <property type="nucleotide sequence ID" value="XM_026776312.1"/>
</dbReference>
<dbReference type="AlphaFoldDB" id="A0A3F3PUW7"/>
<reference evidence="2 3" key="1">
    <citation type="submission" date="2018-07" db="EMBL/GenBank/DDBJ databases">
        <title>The genomes of Aspergillus section Nigri reveals drivers in fungal speciation.</title>
        <authorList>
            <consortium name="DOE Joint Genome Institute"/>
            <person name="Vesth T.C."/>
            <person name="Nybo J."/>
            <person name="Theobald S."/>
            <person name="Brandl J."/>
            <person name="Frisvad J.C."/>
            <person name="Nielsen K.F."/>
            <person name="Lyhne E.K."/>
            <person name="Kogle M.E."/>
            <person name="Kuo A."/>
            <person name="Riley R."/>
            <person name="Clum A."/>
            <person name="Nolan M."/>
            <person name="Lipzen A."/>
            <person name="Salamov A."/>
            <person name="Henrissat B."/>
            <person name="Wiebenga A."/>
            <person name="De vries R.P."/>
            <person name="Grigoriev I.V."/>
            <person name="Mortensen U.H."/>
            <person name="Andersen M.R."/>
            <person name="Baker S.E."/>
        </authorList>
    </citation>
    <scope>NUCLEOTIDE SEQUENCE [LARGE SCALE GENOMIC DNA]</scope>
    <source>
        <strain evidence="2 3">CBS 139.54b</strain>
    </source>
</reference>
<protein>
    <submittedName>
        <fullName evidence="2">Uncharacterized protein</fullName>
    </submittedName>
</protein>
<evidence type="ECO:0000313" key="2">
    <source>
        <dbReference type="EMBL" id="RDH30532.1"/>
    </source>
</evidence>
<dbReference type="EMBL" id="KZ852060">
    <property type="protein sequence ID" value="RDH30532.1"/>
    <property type="molecule type" value="Genomic_DNA"/>
</dbReference>
<name>A0A3F3PUW7_9EURO</name>
<keyword evidence="3" id="KW-1185">Reference proteome</keyword>